<reference evidence="2" key="1">
    <citation type="submission" date="2019-10" db="EMBL/GenBank/DDBJ databases">
        <authorList>
            <consortium name="DOE Joint Genome Institute"/>
            <person name="Kuo A."/>
            <person name="Miyauchi S."/>
            <person name="Kiss E."/>
            <person name="Drula E."/>
            <person name="Kohler A."/>
            <person name="Sanchez-Garcia M."/>
            <person name="Andreopoulos B."/>
            <person name="Barry K.W."/>
            <person name="Bonito G."/>
            <person name="Buee M."/>
            <person name="Carver A."/>
            <person name="Chen C."/>
            <person name="Cichocki N."/>
            <person name="Clum A."/>
            <person name="Culley D."/>
            <person name="Crous P.W."/>
            <person name="Fauchery L."/>
            <person name="Girlanda M."/>
            <person name="Hayes R."/>
            <person name="Keri Z."/>
            <person name="LaButti K."/>
            <person name="Lipzen A."/>
            <person name="Lombard V."/>
            <person name="Magnuson J."/>
            <person name="Maillard F."/>
            <person name="Morin E."/>
            <person name="Murat C."/>
            <person name="Nolan M."/>
            <person name="Ohm R."/>
            <person name="Pangilinan J."/>
            <person name="Pereira M."/>
            <person name="Perotto S."/>
            <person name="Peter M."/>
            <person name="Riley R."/>
            <person name="Sitrit Y."/>
            <person name="Stielow B."/>
            <person name="Szollosi G."/>
            <person name="Zifcakova L."/>
            <person name="Stursova M."/>
            <person name="Spatafora J.W."/>
            <person name="Tedersoo L."/>
            <person name="Vaario L.-M."/>
            <person name="Yamada A."/>
            <person name="Yan M."/>
            <person name="Wang P."/>
            <person name="Xu J."/>
            <person name="Bruns T."/>
            <person name="Baldrian P."/>
            <person name="Vilgalys R."/>
            <person name="Henrissat B."/>
            <person name="Grigoriev I.V."/>
            <person name="Hibbett D."/>
            <person name="Nagy L.G."/>
            <person name="Martin F.M."/>
        </authorList>
    </citation>
    <scope>NUCLEOTIDE SEQUENCE</scope>
    <source>
        <strain evidence="2">Prilba</strain>
    </source>
</reference>
<feature type="compositionally biased region" description="Low complexity" evidence="1">
    <location>
        <begin position="93"/>
        <end position="105"/>
    </location>
</feature>
<feature type="region of interest" description="Disordered" evidence="1">
    <location>
        <begin position="654"/>
        <end position="679"/>
    </location>
</feature>
<feature type="compositionally biased region" description="Polar residues" evidence="1">
    <location>
        <begin position="1"/>
        <end position="30"/>
    </location>
</feature>
<feature type="compositionally biased region" description="Basic and acidic residues" evidence="1">
    <location>
        <begin position="525"/>
        <end position="537"/>
    </location>
</feature>
<feature type="region of interest" description="Disordered" evidence="1">
    <location>
        <begin position="1"/>
        <end position="155"/>
    </location>
</feature>
<sequence>MSQVSTLPSPSVLNHTSGHSTTMPPESSTDPAELLRQAALSTRKLKRRKLEASAPLSRPLSRPIASTHSISLDYGQEEPSSTTSTPQQPPAPALARAPTPPQALASSSPPRAVQRDGSSGATSWTTPLDDDTSLREEGEISDNEDPPPFRPLSKSIPAPITVLSAVYPDVRLEASGSAHSPSFGVLSRSPSVNAEEACQHAATPTYVTTSVRRPSIEAQSTAFKASDPFSLYVLDPDHVRPGLSLTQRQYDTTKDVILDILGYGVPPEYLVDCGISKETIYYVFTELNLRLPSNLVTVGIPPYPLPQDVMASIPPSQSTLPLSPSVTAGRSVDGNITRPGSVGHSPFPPALHDTTTAPQVATTASVDSLKSASVLALSESTLTAIERQRKQELLARKAVQATMKRKEPVPLSVTQASASSTTTVSTGADISAKSSASAVSVEDFFNSIELPLSDPADSRGDPIAVEAPATAKQSSPEPMSVDEFIPGFGRNASEYDHPWPAVNGASVPLHSENKSLSRSPSVPERSFHVEREKELPTHKASRFQDNPPTRSRSDGILTPNLAKDSERRSSTTPQPSASIPRRGTKRPVAADFDSEPTSKAYTPPGLSRTGSGTGFGNGATYHPNPHVRRKMNGIAAGGFASLNSARRCVIDVSDSDDDMSEDETPSAASAPRETLSSARDSALALELEIERMRKMIREREEMKLRKQAMASSRSTPVSRESPAVSRAEGDVGASSSATRDEIARSDTSDDKSTENGGVLF</sequence>
<reference evidence="2" key="2">
    <citation type="journal article" date="2020" name="Nat. Commun.">
        <title>Large-scale genome sequencing of mycorrhizal fungi provides insights into the early evolution of symbiotic traits.</title>
        <authorList>
            <person name="Miyauchi S."/>
            <person name="Kiss E."/>
            <person name="Kuo A."/>
            <person name="Drula E."/>
            <person name="Kohler A."/>
            <person name="Sanchez-Garcia M."/>
            <person name="Morin E."/>
            <person name="Andreopoulos B."/>
            <person name="Barry K.W."/>
            <person name="Bonito G."/>
            <person name="Buee M."/>
            <person name="Carver A."/>
            <person name="Chen C."/>
            <person name="Cichocki N."/>
            <person name="Clum A."/>
            <person name="Culley D."/>
            <person name="Crous P.W."/>
            <person name="Fauchery L."/>
            <person name="Girlanda M."/>
            <person name="Hayes R.D."/>
            <person name="Keri Z."/>
            <person name="LaButti K."/>
            <person name="Lipzen A."/>
            <person name="Lombard V."/>
            <person name="Magnuson J."/>
            <person name="Maillard F."/>
            <person name="Murat C."/>
            <person name="Nolan M."/>
            <person name="Ohm R.A."/>
            <person name="Pangilinan J."/>
            <person name="Pereira M.F."/>
            <person name="Perotto S."/>
            <person name="Peter M."/>
            <person name="Pfister S."/>
            <person name="Riley R."/>
            <person name="Sitrit Y."/>
            <person name="Stielow J.B."/>
            <person name="Szollosi G."/>
            <person name="Zifcakova L."/>
            <person name="Stursova M."/>
            <person name="Spatafora J.W."/>
            <person name="Tedersoo L."/>
            <person name="Vaario L.M."/>
            <person name="Yamada A."/>
            <person name="Yan M."/>
            <person name="Wang P."/>
            <person name="Xu J."/>
            <person name="Bruns T."/>
            <person name="Baldrian P."/>
            <person name="Vilgalys R."/>
            <person name="Dunand C."/>
            <person name="Henrissat B."/>
            <person name="Grigoriev I.V."/>
            <person name="Hibbett D."/>
            <person name="Nagy L.G."/>
            <person name="Martin F.M."/>
        </authorList>
    </citation>
    <scope>NUCLEOTIDE SEQUENCE</scope>
    <source>
        <strain evidence="2">Prilba</strain>
    </source>
</reference>
<dbReference type="AlphaFoldDB" id="A0A9P5MT77"/>
<dbReference type="OrthoDB" id="3270652at2759"/>
<dbReference type="EMBL" id="WHVB01000012">
    <property type="protein sequence ID" value="KAF8478065.1"/>
    <property type="molecule type" value="Genomic_DNA"/>
</dbReference>
<gene>
    <name evidence="2" type="ORF">DFH94DRAFT_753444</name>
</gene>
<feature type="compositionally biased region" description="Polar residues" evidence="1">
    <location>
        <begin position="116"/>
        <end position="126"/>
    </location>
</feature>
<protein>
    <submittedName>
        <fullName evidence="2">Uncharacterized protein</fullName>
    </submittedName>
</protein>
<evidence type="ECO:0000313" key="2">
    <source>
        <dbReference type="EMBL" id="KAF8478065.1"/>
    </source>
</evidence>
<feature type="region of interest" description="Disordered" evidence="1">
    <location>
        <begin position="510"/>
        <end position="625"/>
    </location>
</feature>
<feature type="region of interest" description="Disordered" evidence="1">
    <location>
        <begin position="467"/>
        <end position="486"/>
    </location>
</feature>
<comment type="caution">
    <text evidence="2">The sequence shown here is derived from an EMBL/GenBank/DDBJ whole genome shotgun (WGS) entry which is preliminary data.</text>
</comment>
<keyword evidence="3" id="KW-1185">Reference proteome</keyword>
<evidence type="ECO:0000256" key="1">
    <source>
        <dbReference type="SAM" id="MobiDB-lite"/>
    </source>
</evidence>
<name>A0A9P5MT77_9AGAM</name>
<feature type="region of interest" description="Disordered" evidence="1">
    <location>
        <begin position="700"/>
        <end position="760"/>
    </location>
</feature>
<feature type="compositionally biased region" description="Basic and acidic residues" evidence="1">
    <location>
        <begin position="738"/>
        <end position="753"/>
    </location>
</feature>
<feature type="compositionally biased region" description="Polar residues" evidence="1">
    <location>
        <begin position="709"/>
        <end position="718"/>
    </location>
</feature>
<proteinExistence type="predicted"/>
<organism evidence="2 3">
    <name type="scientific">Russula ochroleuca</name>
    <dbReference type="NCBI Taxonomy" id="152965"/>
    <lineage>
        <taxon>Eukaryota</taxon>
        <taxon>Fungi</taxon>
        <taxon>Dikarya</taxon>
        <taxon>Basidiomycota</taxon>
        <taxon>Agaricomycotina</taxon>
        <taxon>Agaricomycetes</taxon>
        <taxon>Russulales</taxon>
        <taxon>Russulaceae</taxon>
        <taxon>Russula</taxon>
    </lineage>
</organism>
<feature type="compositionally biased region" description="Acidic residues" evidence="1">
    <location>
        <begin position="654"/>
        <end position="664"/>
    </location>
</feature>
<dbReference type="Proteomes" id="UP000759537">
    <property type="component" value="Unassembled WGS sequence"/>
</dbReference>
<accession>A0A9P5MT77</accession>
<evidence type="ECO:0000313" key="3">
    <source>
        <dbReference type="Proteomes" id="UP000759537"/>
    </source>
</evidence>